<evidence type="ECO:0000259" key="2">
    <source>
        <dbReference type="Pfam" id="PF12708"/>
    </source>
</evidence>
<dbReference type="CDD" id="cd23668">
    <property type="entry name" value="GH55_beta13glucanase-like"/>
    <property type="match status" value="1"/>
</dbReference>
<evidence type="ECO:0000256" key="1">
    <source>
        <dbReference type="SAM" id="SignalP"/>
    </source>
</evidence>
<feature type="domain" description="Rhamnogalacturonase A/B/Epimerase-like pectate lyase" evidence="2">
    <location>
        <begin position="464"/>
        <end position="639"/>
    </location>
</feature>
<sequence>MKLLQYLLPIAAVSCAAEAAIIRRADPLAKGAPKSAYWPVPPVPKGPTKPVAPTGPAAVNRNASYDPSDIELAKPIKVEAEFKVAAACSGPVTSNPTGFWMDQQDHTGNARGYAPFLGTFYNYRTYRNVQRDYDAKGDGTGDQTAAIQNALNDNSQNGNRYKGPLAAQPAHVFIPGGTYQLGSKLDLRKGTIIMGDPNNPPVLKAAPGFSGDVLIDGYDAASSPETSFMTQLRNVVIDTTALSPSKKISALRWGVAQGCALGNVKINMPSSSTGHTGIWLEAGSTIAVTDVQITGGAIGIQNTNQQVIFKNIYFKYCTTAYVAPGGFNSLLQGVTFDTCGVGIDATVDPRGHGEVILLDSESKNSGNTVVFRDSSNDPGDRNNQIVIQNLKHDTNNPIAVKSSGQVVLAAQPTVTTWVWGNASPGQYQTGVTYANSRPQSLLDSSGKFFMKDAPTFSGYAKDQIVNVKDAGFDVKGDGRSDDSAALNAILLQNAANCKITYFPYGVYVVLSTLFIPPGSRIVGEAWPVISGAGDKFRDANNPVPVVKVGNANDVGVAQISDMRFTVAEPLAGAKIMEWNMAGASNGDVGIWNSIVNIGGMRDSTVSASCQSQNPCQAAHTGVHLTASSSVYVQNLWVWTADHDEDGTPGNLIISTGRGILIEATKATWLVGSGSEHHWLYGYNFNNARNVYAGLLQVESPYMQGRGAVQVAPAPWTARNGDPDFSWCSGGDGYCRSSVGINVQNSQNINLYSSSTWAFFDGPWDGQYDGKFQCANNDCQENMNRVAGSTSALTWYGVNTRYGKTMILDGKANPQMLNNPGGWGGNLVAYRQFA</sequence>
<keyword evidence="3" id="KW-0378">Hydrolase</keyword>
<protein>
    <submittedName>
        <fullName evidence="3">Glycoside hydrolase family 55 protein</fullName>
    </submittedName>
</protein>
<dbReference type="Pfam" id="PF12708">
    <property type="entry name" value="Pect-lyase_RHGA_epim"/>
    <property type="match status" value="2"/>
</dbReference>
<evidence type="ECO:0000313" key="3">
    <source>
        <dbReference type="EMBL" id="KAF2437238.1"/>
    </source>
</evidence>
<organism evidence="3 4">
    <name type="scientific">Karstenula rhodostoma CBS 690.94</name>
    <dbReference type="NCBI Taxonomy" id="1392251"/>
    <lineage>
        <taxon>Eukaryota</taxon>
        <taxon>Fungi</taxon>
        <taxon>Dikarya</taxon>
        <taxon>Ascomycota</taxon>
        <taxon>Pezizomycotina</taxon>
        <taxon>Dothideomycetes</taxon>
        <taxon>Pleosporomycetidae</taxon>
        <taxon>Pleosporales</taxon>
        <taxon>Massarineae</taxon>
        <taxon>Didymosphaeriaceae</taxon>
        <taxon>Karstenula</taxon>
    </lineage>
</organism>
<dbReference type="Gene3D" id="2.160.20.10">
    <property type="entry name" value="Single-stranded right-handed beta-helix, Pectin lyase-like"/>
    <property type="match status" value="2"/>
</dbReference>
<evidence type="ECO:0000313" key="4">
    <source>
        <dbReference type="Proteomes" id="UP000799764"/>
    </source>
</evidence>
<dbReference type="Proteomes" id="UP000799764">
    <property type="component" value="Unassembled WGS sequence"/>
</dbReference>
<accession>A0A9P4P5Q4</accession>
<dbReference type="InterPro" id="IPR039279">
    <property type="entry name" value="QRT3-like"/>
</dbReference>
<reference evidence="3" key="1">
    <citation type="journal article" date="2020" name="Stud. Mycol.">
        <title>101 Dothideomycetes genomes: a test case for predicting lifestyles and emergence of pathogens.</title>
        <authorList>
            <person name="Haridas S."/>
            <person name="Albert R."/>
            <person name="Binder M."/>
            <person name="Bloem J."/>
            <person name="Labutti K."/>
            <person name="Salamov A."/>
            <person name="Andreopoulos B."/>
            <person name="Baker S."/>
            <person name="Barry K."/>
            <person name="Bills G."/>
            <person name="Bluhm B."/>
            <person name="Cannon C."/>
            <person name="Castanera R."/>
            <person name="Culley D."/>
            <person name="Daum C."/>
            <person name="Ezra D."/>
            <person name="Gonzalez J."/>
            <person name="Henrissat B."/>
            <person name="Kuo A."/>
            <person name="Liang C."/>
            <person name="Lipzen A."/>
            <person name="Lutzoni F."/>
            <person name="Magnuson J."/>
            <person name="Mondo S."/>
            <person name="Nolan M."/>
            <person name="Ohm R."/>
            <person name="Pangilinan J."/>
            <person name="Park H.-J."/>
            <person name="Ramirez L."/>
            <person name="Alfaro M."/>
            <person name="Sun H."/>
            <person name="Tritt A."/>
            <person name="Yoshinaga Y."/>
            <person name="Zwiers L.-H."/>
            <person name="Turgeon B."/>
            <person name="Goodwin S."/>
            <person name="Spatafora J."/>
            <person name="Crous P."/>
            <person name="Grigoriev I."/>
        </authorList>
    </citation>
    <scope>NUCLEOTIDE SEQUENCE</scope>
    <source>
        <strain evidence="3">CBS 690.94</strain>
    </source>
</reference>
<dbReference type="AlphaFoldDB" id="A0A9P4P5Q4"/>
<keyword evidence="4" id="KW-1185">Reference proteome</keyword>
<feature type="chain" id="PRO_5040167054" evidence="1">
    <location>
        <begin position="20"/>
        <end position="833"/>
    </location>
</feature>
<dbReference type="InterPro" id="IPR024535">
    <property type="entry name" value="RHGA/B-epi-like_pectate_lyase"/>
</dbReference>
<gene>
    <name evidence="3" type="ORF">P171DRAFT_400455</name>
</gene>
<dbReference type="PANTHER" id="PTHR33928:SF2">
    <property type="entry name" value="PECTATE LYASE SUPERFAMILY PROTEIN DOMAIN-CONTAINING PROTEIN-RELATED"/>
    <property type="match status" value="1"/>
</dbReference>
<dbReference type="OrthoDB" id="1046782at2759"/>
<dbReference type="InterPro" id="IPR011050">
    <property type="entry name" value="Pectin_lyase_fold/virulence"/>
</dbReference>
<dbReference type="FunFam" id="2.160.20.10:FF:000049">
    <property type="entry name" value="Putative exo-beta-1,3-glucanase"/>
    <property type="match status" value="1"/>
</dbReference>
<dbReference type="SUPFAM" id="SSF51126">
    <property type="entry name" value="Pectin lyase-like"/>
    <property type="match status" value="2"/>
</dbReference>
<dbReference type="InterPro" id="IPR012334">
    <property type="entry name" value="Pectin_lyas_fold"/>
</dbReference>
<keyword evidence="1" id="KW-0732">Signal</keyword>
<dbReference type="EMBL" id="MU001518">
    <property type="protein sequence ID" value="KAF2437238.1"/>
    <property type="molecule type" value="Genomic_DNA"/>
</dbReference>
<dbReference type="PANTHER" id="PTHR33928">
    <property type="entry name" value="POLYGALACTURONASE QRT3"/>
    <property type="match status" value="1"/>
</dbReference>
<comment type="caution">
    <text evidence="3">The sequence shown here is derived from an EMBL/GenBank/DDBJ whole genome shotgun (WGS) entry which is preliminary data.</text>
</comment>
<feature type="signal peptide" evidence="1">
    <location>
        <begin position="1"/>
        <end position="19"/>
    </location>
</feature>
<dbReference type="GO" id="GO:0004650">
    <property type="term" value="F:polygalacturonase activity"/>
    <property type="evidence" value="ECO:0007669"/>
    <property type="project" value="InterPro"/>
</dbReference>
<proteinExistence type="predicted"/>
<dbReference type="PROSITE" id="PS51257">
    <property type="entry name" value="PROKAR_LIPOPROTEIN"/>
    <property type="match status" value="1"/>
</dbReference>
<feature type="domain" description="Rhamnogalacturonase A/B/Epimerase-like pectate lyase" evidence="2">
    <location>
        <begin position="126"/>
        <end position="344"/>
    </location>
</feature>
<name>A0A9P4P5Q4_9PLEO</name>